<keyword evidence="2" id="KW-1185">Reference proteome</keyword>
<accession>A0AAV5TF99</accession>
<reference evidence="1" key="1">
    <citation type="submission" date="2023-10" db="EMBL/GenBank/DDBJ databases">
        <title>Genome assembly of Pristionchus species.</title>
        <authorList>
            <person name="Yoshida K."/>
            <person name="Sommer R.J."/>
        </authorList>
    </citation>
    <scope>NUCLEOTIDE SEQUENCE</scope>
    <source>
        <strain evidence="1">RS0144</strain>
    </source>
</reference>
<dbReference type="AlphaFoldDB" id="A0AAV5TF99"/>
<proteinExistence type="predicted"/>
<dbReference type="EMBL" id="BTSX01000004">
    <property type="protein sequence ID" value="GMS91903.1"/>
    <property type="molecule type" value="Genomic_DNA"/>
</dbReference>
<comment type="caution">
    <text evidence="1">The sequence shown here is derived from an EMBL/GenBank/DDBJ whole genome shotgun (WGS) entry which is preliminary data.</text>
</comment>
<sequence length="76" mass="8703">PLVGSVTSGHIEVDVAPEMTVLLQQPFYLFRLRLRVFLSKIGAEIEVEDVSGRCFGFLRLQKFVQKRANFHLKLVD</sequence>
<gene>
    <name evidence="1" type="ORF">PENTCL1PPCAC_14078</name>
</gene>
<feature type="non-terminal residue" evidence="1">
    <location>
        <position position="1"/>
    </location>
</feature>
<feature type="non-terminal residue" evidence="1">
    <location>
        <position position="76"/>
    </location>
</feature>
<evidence type="ECO:0000313" key="2">
    <source>
        <dbReference type="Proteomes" id="UP001432027"/>
    </source>
</evidence>
<name>A0AAV5TF99_9BILA</name>
<organism evidence="1 2">
    <name type="scientific">Pristionchus entomophagus</name>
    <dbReference type="NCBI Taxonomy" id="358040"/>
    <lineage>
        <taxon>Eukaryota</taxon>
        <taxon>Metazoa</taxon>
        <taxon>Ecdysozoa</taxon>
        <taxon>Nematoda</taxon>
        <taxon>Chromadorea</taxon>
        <taxon>Rhabditida</taxon>
        <taxon>Rhabditina</taxon>
        <taxon>Diplogasteromorpha</taxon>
        <taxon>Diplogasteroidea</taxon>
        <taxon>Neodiplogasteridae</taxon>
        <taxon>Pristionchus</taxon>
    </lineage>
</organism>
<dbReference type="Proteomes" id="UP001432027">
    <property type="component" value="Unassembled WGS sequence"/>
</dbReference>
<evidence type="ECO:0000313" key="1">
    <source>
        <dbReference type="EMBL" id="GMS91903.1"/>
    </source>
</evidence>
<protein>
    <submittedName>
        <fullName evidence="1">Uncharacterized protein</fullName>
    </submittedName>
</protein>